<accession>A0ACB8U6L6</accession>
<gene>
    <name evidence="1" type="ORF">BDY19DRAFT_888569</name>
</gene>
<sequence>MAVKKAAAKIIAPVGPPSRLSKLLESLKSGHQPQLADVKGLKLKYAYRNDHWGARHFVKNDLPRITYLNPKVKVEVDKALKTREEVWKPEMVVELRDGTKRTIDMDKKWSSTIYEELMEVGGGSAWAQWKEERIAAGLPIVEIPRPKAKATQSTPETPLPFRINPLKTGAAAMLP</sequence>
<dbReference type="EMBL" id="MU274909">
    <property type="protein sequence ID" value="KAI0089903.1"/>
    <property type="molecule type" value="Genomic_DNA"/>
</dbReference>
<name>A0ACB8U6L6_9APHY</name>
<reference evidence="1" key="1">
    <citation type="journal article" date="2021" name="Environ. Microbiol.">
        <title>Gene family expansions and transcriptome signatures uncover fungal adaptations to wood decay.</title>
        <authorList>
            <person name="Hage H."/>
            <person name="Miyauchi S."/>
            <person name="Viragh M."/>
            <person name="Drula E."/>
            <person name="Min B."/>
            <person name="Chaduli D."/>
            <person name="Navarro D."/>
            <person name="Favel A."/>
            <person name="Norest M."/>
            <person name="Lesage-Meessen L."/>
            <person name="Balint B."/>
            <person name="Merenyi Z."/>
            <person name="de Eugenio L."/>
            <person name="Morin E."/>
            <person name="Martinez A.T."/>
            <person name="Baldrian P."/>
            <person name="Stursova M."/>
            <person name="Martinez M.J."/>
            <person name="Novotny C."/>
            <person name="Magnuson J.K."/>
            <person name="Spatafora J.W."/>
            <person name="Maurice S."/>
            <person name="Pangilinan J."/>
            <person name="Andreopoulos W."/>
            <person name="LaButti K."/>
            <person name="Hundley H."/>
            <person name="Na H."/>
            <person name="Kuo A."/>
            <person name="Barry K."/>
            <person name="Lipzen A."/>
            <person name="Henrissat B."/>
            <person name="Riley R."/>
            <person name="Ahrendt S."/>
            <person name="Nagy L.G."/>
            <person name="Grigoriev I.V."/>
            <person name="Martin F."/>
            <person name="Rosso M.N."/>
        </authorList>
    </citation>
    <scope>NUCLEOTIDE SEQUENCE</scope>
    <source>
        <strain evidence="1">CBS 384.51</strain>
    </source>
</reference>
<proteinExistence type="predicted"/>
<organism evidence="1 2">
    <name type="scientific">Irpex rosettiformis</name>
    <dbReference type="NCBI Taxonomy" id="378272"/>
    <lineage>
        <taxon>Eukaryota</taxon>
        <taxon>Fungi</taxon>
        <taxon>Dikarya</taxon>
        <taxon>Basidiomycota</taxon>
        <taxon>Agaricomycotina</taxon>
        <taxon>Agaricomycetes</taxon>
        <taxon>Polyporales</taxon>
        <taxon>Irpicaceae</taxon>
        <taxon>Irpex</taxon>
    </lineage>
</organism>
<keyword evidence="2" id="KW-1185">Reference proteome</keyword>
<evidence type="ECO:0000313" key="1">
    <source>
        <dbReference type="EMBL" id="KAI0089903.1"/>
    </source>
</evidence>
<dbReference type="Proteomes" id="UP001055072">
    <property type="component" value="Unassembled WGS sequence"/>
</dbReference>
<evidence type="ECO:0000313" key="2">
    <source>
        <dbReference type="Proteomes" id="UP001055072"/>
    </source>
</evidence>
<comment type="caution">
    <text evidence="1">The sequence shown here is derived from an EMBL/GenBank/DDBJ whole genome shotgun (WGS) entry which is preliminary data.</text>
</comment>
<protein>
    <submittedName>
        <fullName evidence="1">Uncharacterized protein</fullName>
    </submittedName>
</protein>